<reference evidence="3 4" key="1">
    <citation type="submission" date="2024-04" db="EMBL/GenBank/DDBJ databases">
        <authorList>
            <person name="Cremers G."/>
        </authorList>
    </citation>
    <scope>NUCLEOTIDE SEQUENCE [LARGE SCALE GENOMIC DNA]</scope>
    <source>
        <strain evidence="3">MeCH1-AG</strain>
    </source>
</reference>
<accession>A0ABM9NF09</accession>
<dbReference type="PANTHER" id="PTHR38036:SF1">
    <property type="entry name" value="UPF0250 PROTEIN YBED"/>
    <property type="match status" value="1"/>
</dbReference>
<dbReference type="InterPro" id="IPR027471">
    <property type="entry name" value="YbeD-like_sf"/>
</dbReference>
<dbReference type="Proteomes" id="UP001497493">
    <property type="component" value="Chromosome"/>
</dbReference>
<evidence type="ECO:0000256" key="1">
    <source>
        <dbReference type="ARBA" id="ARBA00008460"/>
    </source>
</evidence>
<evidence type="ECO:0000256" key="2">
    <source>
        <dbReference type="HAMAP-Rule" id="MF_00659"/>
    </source>
</evidence>
<dbReference type="InterPro" id="IPR007454">
    <property type="entry name" value="UPF0250_YbeD-like"/>
</dbReference>
<dbReference type="SUPFAM" id="SSF117991">
    <property type="entry name" value="YbeD/HP0495-like"/>
    <property type="match status" value="1"/>
</dbReference>
<dbReference type="RefSeq" id="WP_348758775.1">
    <property type="nucleotide sequence ID" value="NZ_OZ026884.1"/>
</dbReference>
<dbReference type="EMBL" id="OZ026884">
    <property type="protein sequence ID" value="CAL1239190.1"/>
    <property type="molecule type" value="Genomic_DNA"/>
</dbReference>
<sequence>MVDGKFETLLQFPCEFSIKAFGHSSRAFEGRIAALVRRHAPDLAADAVSSRPSKGGKYLVVTVTVRATSREQLDAIYRELSACSEVLMAL</sequence>
<organism evidence="3 4">
    <name type="scientific">Candidatus Methylocalor cossyra</name>
    <dbReference type="NCBI Taxonomy" id="3108543"/>
    <lineage>
        <taxon>Bacteria</taxon>
        <taxon>Pseudomonadati</taxon>
        <taxon>Pseudomonadota</taxon>
        <taxon>Gammaproteobacteria</taxon>
        <taxon>Methylococcales</taxon>
        <taxon>Methylococcaceae</taxon>
        <taxon>Candidatus Methylocalor</taxon>
    </lineage>
</organism>
<evidence type="ECO:0000313" key="4">
    <source>
        <dbReference type="Proteomes" id="UP001497493"/>
    </source>
</evidence>
<protein>
    <recommendedName>
        <fullName evidence="2">UPF0250 protein MECH1_V1_0414</fullName>
    </recommendedName>
</protein>
<dbReference type="HAMAP" id="MF_00659">
    <property type="entry name" value="UPF0250"/>
    <property type="match status" value="1"/>
</dbReference>
<dbReference type="Gene3D" id="3.30.70.260">
    <property type="match status" value="1"/>
</dbReference>
<keyword evidence="4" id="KW-1185">Reference proteome</keyword>
<comment type="similarity">
    <text evidence="1 2">Belongs to the UPF0250 family.</text>
</comment>
<evidence type="ECO:0000313" key="3">
    <source>
        <dbReference type="EMBL" id="CAL1239190.1"/>
    </source>
</evidence>
<dbReference type="Pfam" id="PF04359">
    <property type="entry name" value="DUF493"/>
    <property type="match status" value="1"/>
</dbReference>
<dbReference type="PANTHER" id="PTHR38036">
    <property type="entry name" value="UPF0250 PROTEIN YBED"/>
    <property type="match status" value="1"/>
</dbReference>
<proteinExistence type="inferred from homology"/>
<gene>
    <name evidence="3" type="ORF">MECH1_V1_0414</name>
</gene>
<name>A0ABM9NF09_9GAMM</name>